<dbReference type="GO" id="GO:0000166">
    <property type="term" value="F:nucleotide binding"/>
    <property type="evidence" value="ECO:0007669"/>
    <property type="project" value="InterPro"/>
</dbReference>
<dbReference type="AlphaFoldDB" id="A0A0C9YJX1"/>
<keyword evidence="4" id="KW-1185">Reference proteome</keyword>
<evidence type="ECO:0000259" key="1">
    <source>
        <dbReference type="Pfam" id="PF01408"/>
    </source>
</evidence>
<evidence type="ECO:0008006" key="5">
    <source>
        <dbReference type="Google" id="ProtNLM"/>
    </source>
</evidence>
<feature type="domain" description="Gfo/Idh/MocA-like oxidoreductase C-terminal" evidence="2">
    <location>
        <begin position="185"/>
        <end position="457"/>
    </location>
</feature>
<dbReference type="Gene3D" id="3.30.360.10">
    <property type="entry name" value="Dihydrodipicolinate Reductase, domain 2"/>
    <property type="match status" value="1"/>
</dbReference>
<name>A0A0C9YJX1_9AGAR</name>
<reference evidence="3 4" key="1">
    <citation type="submission" date="2014-04" db="EMBL/GenBank/DDBJ databases">
        <authorList>
            <consortium name="DOE Joint Genome Institute"/>
            <person name="Kuo A."/>
            <person name="Kohler A."/>
            <person name="Nagy L.G."/>
            <person name="Floudas D."/>
            <person name="Copeland A."/>
            <person name="Barry K.W."/>
            <person name="Cichocki N."/>
            <person name="Veneault-Fourrey C."/>
            <person name="LaButti K."/>
            <person name="Lindquist E.A."/>
            <person name="Lipzen A."/>
            <person name="Lundell T."/>
            <person name="Morin E."/>
            <person name="Murat C."/>
            <person name="Sun H."/>
            <person name="Tunlid A."/>
            <person name="Henrissat B."/>
            <person name="Grigoriev I.V."/>
            <person name="Hibbett D.S."/>
            <person name="Martin F."/>
            <person name="Nordberg H.P."/>
            <person name="Cantor M.N."/>
            <person name="Hua S.X."/>
        </authorList>
    </citation>
    <scope>NUCLEOTIDE SEQUENCE [LARGE SCALE GENOMIC DNA]</scope>
    <source>
        <strain evidence="3 4">LaAM-08-1</strain>
    </source>
</reference>
<dbReference type="OrthoDB" id="64915at2759"/>
<dbReference type="InterPro" id="IPR000683">
    <property type="entry name" value="Gfo/Idh/MocA-like_OxRdtase_N"/>
</dbReference>
<organism evidence="3 4">
    <name type="scientific">Laccaria amethystina LaAM-08-1</name>
    <dbReference type="NCBI Taxonomy" id="1095629"/>
    <lineage>
        <taxon>Eukaryota</taxon>
        <taxon>Fungi</taxon>
        <taxon>Dikarya</taxon>
        <taxon>Basidiomycota</taxon>
        <taxon>Agaricomycotina</taxon>
        <taxon>Agaricomycetes</taxon>
        <taxon>Agaricomycetidae</taxon>
        <taxon>Agaricales</taxon>
        <taxon>Agaricineae</taxon>
        <taxon>Hydnangiaceae</taxon>
        <taxon>Laccaria</taxon>
    </lineage>
</organism>
<evidence type="ECO:0000259" key="2">
    <source>
        <dbReference type="Pfam" id="PF02894"/>
    </source>
</evidence>
<dbReference type="STRING" id="1095629.A0A0C9YJX1"/>
<dbReference type="PANTHER" id="PTHR43377:SF12">
    <property type="entry name" value="BINDING ROSSMANN FOLD OXIDOREDUCTASE, PUTATIVE (AFU_ORTHOLOGUE AFUA_3G11840)-RELATED"/>
    <property type="match status" value="1"/>
</dbReference>
<dbReference type="SUPFAM" id="SSF55347">
    <property type="entry name" value="Glyceraldehyde-3-phosphate dehydrogenase-like, C-terminal domain"/>
    <property type="match status" value="1"/>
</dbReference>
<feature type="domain" description="Gfo/Idh/MocA-like oxidoreductase N-terminal" evidence="1">
    <location>
        <begin position="40"/>
        <end position="171"/>
    </location>
</feature>
<dbReference type="PANTHER" id="PTHR43377">
    <property type="entry name" value="BILIVERDIN REDUCTASE A"/>
    <property type="match status" value="1"/>
</dbReference>
<reference evidence="4" key="2">
    <citation type="submission" date="2015-01" db="EMBL/GenBank/DDBJ databases">
        <title>Evolutionary Origins and Diversification of the Mycorrhizal Mutualists.</title>
        <authorList>
            <consortium name="DOE Joint Genome Institute"/>
            <consortium name="Mycorrhizal Genomics Consortium"/>
            <person name="Kohler A."/>
            <person name="Kuo A."/>
            <person name="Nagy L.G."/>
            <person name="Floudas D."/>
            <person name="Copeland A."/>
            <person name="Barry K.W."/>
            <person name="Cichocki N."/>
            <person name="Veneault-Fourrey C."/>
            <person name="LaButti K."/>
            <person name="Lindquist E.A."/>
            <person name="Lipzen A."/>
            <person name="Lundell T."/>
            <person name="Morin E."/>
            <person name="Murat C."/>
            <person name="Riley R."/>
            <person name="Ohm R."/>
            <person name="Sun H."/>
            <person name="Tunlid A."/>
            <person name="Henrissat B."/>
            <person name="Grigoriev I.V."/>
            <person name="Hibbett D.S."/>
            <person name="Martin F."/>
        </authorList>
    </citation>
    <scope>NUCLEOTIDE SEQUENCE [LARGE SCALE GENOMIC DNA]</scope>
    <source>
        <strain evidence="4">LaAM-08-1</strain>
    </source>
</reference>
<dbReference type="InterPro" id="IPR051450">
    <property type="entry name" value="Gfo/Idh/MocA_Oxidoreductases"/>
</dbReference>
<dbReference type="Gene3D" id="3.40.50.720">
    <property type="entry name" value="NAD(P)-binding Rossmann-like Domain"/>
    <property type="match status" value="1"/>
</dbReference>
<proteinExistence type="predicted"/>
<dbReference type="SUPFAM" id="SSF51735">
    <property type="entry name" value="NAD(P)-binding Rossmann-fold domains"/>
    <property type="match status" value="1"/>
</dbReference>
<dbReference type="EMBL" id="KN838542">
    <property type="protein sequence ID" value="KIK08378.1"/>
    <property type="molecule type" value="Genomic_DNA"/>
</dbReference>
<evidence type="ECO:0000313" key="3">
    <source>
        <dbReference type="EMBL" id="KIK08378.1"/>
    </source>
</evidence>
<protein>
    <recommendedName>
        <fullName evidence="5">Streptomycin biosynthesis protein StrI</fullName>
    </recommendedName>
</protein>
<dbReference type="Proteomes" id="UP000054477">
    <property type="component" value="Unassembled WGS sequence"/>
</dbReference>
<accession>A0A0C9YJX1</accession>
<sequence length="489" mass="53969">MSALLSNTKNLWRRSVKLKDSPFVQGIDSSVELHPSQPVTFAVIGCGQRGKAYTKYALSYPERCKVVAIAEPRPQSQKLFAKLHKVDQTLVFDTWQDLHAASAETISTIGKRLADAVLIAVQDNLHLEATVAFAQQGYHILCEKPMATSVEDCINMENAIKKAGTIFGMGHVMRYSPYSKEISEIVRSGVLGELINVVHVEPIGYYHFAHSYVRGNWSTEKECSFSLMTKSCHDIDMLCHWLSPSTPVKVSSFGSLKHFRNASKPAAAGASTRCLDCPMEKDCEYSAKKIYLDPVSHGNAGWPVGTIVDGIPDIENVTAALRDGPYGKCVYESTNDVCDHQVVNLEFSNGSTASFTMVAFTSTICERQTRMHFAHGEIVGDMIKFTVSDFRKKTNKVYHPRNDGSGHGGGDLGLMRSFVEAVSAGKQELLGTSVEEVLKSHLTVFAAEASRKEGRVVDCEAFEREARNAFKCLEMPKDVFDESITKDTK</sequence>
<gene>
    <name evidence="3" type="ORF">K443DRAFT_1480</name>
</gene>
<dbReference type="Pfam" id="PF02894">
    <property type="entry name" value="GFO_IDH_MocA_C"/>
    <property type="match status" value="1"/>
</dbReference>
<dbReference type="Pfam" id="PF01408">
    <property type="entry name" value="GFO_IDH_MocA"/>
    <property type="match status" value="1"/>
</dbReference>
<dbReference type="InterPro" id="IPR036291">
    <property type="entry name" value="NAD(P)-bd_dom_sf"/>
</dbReference>
<evidence type="ECO:0000313" key="4">
    <source>
        <dbReference type="Proteomes" id="UP000054477"/>
    </source>
</evidence>
<dbReference type="HOGENOM" id="CLU_023194_4_1_1"/>
<dbReference type="InterPro" id="IPR004104">
    <property type="entry name" value="Gfo/Idh/MocA-like_OxRdtase_C"/>
</dbReference>